<dbReference type="InterPro" id="IPR016181">
    <property type="entry name" value="Acyl_CoA_acyltransferase"/>
</dbReference>
<evidence type="ECO:0000313" key="4">
    <source>
        <dbReference type="EMBL" id="RTR23529.1"/>
    </source>
</evidence>
<accession>A0A431VLF9</accession>
<dbReference type="AlphaFoldDB" id="A0A431VLF9"/>
<name>A0A431VLF9_9PROT</name>
<dbReference type="Pfam" id="PF00583">
    <property type="entry name" value="Acetyltransf_1"/>
    <property type="match status" value="1"/>
</dbReference>
<dbReference type="Gene3D" id="3.40.630.30">
    <property type="match status" value="1"/>
</dbReference>
<keyword evidence="5" id="KW-1185">Reference proteome</keyword>
<keyword evidence="2" id="KW-0012">Acyltransferase</keyword>
<dbReference type="CDD" id="cd04301">
    <property type="entry name" value="NAT_SF"/>
    <property type="match status" value="1"/>
</dbReference>
<protein>
    <submittedName>
        <fullName evidence="4">N-acetyltransferase</fullName>
    </submittedName>
</protein>
<dbReference type="EMBL" id="RXMA01000002">
    <property type="protein sequence ID" value="RTR23529.1"/>
    <property type="molecule type" value="Genomic_DNA"/>
</dbReference>
<dbReference type="InterPro" id="IPR000182">
    <property type="entry name" value="GNAT_dom"/>
</dbReference>
<organism evidence="4 5">
    <name type="scientific">Azospirillum griseum</name>
    <dbReference type="NCBI Taxonomy" id="2496639"/>
    <lineage>
        <taxon>Bacteria</taxon>
        <taxon>Pseudomonadati</taxon>
        <taxon>Pseudomonadota</taxon>
        <taxon>Alphaproteobacteria</taxon>
        <taxon>Rhodospirillales</taxon>
        <taxon>Azospirillaceae</taxon>
        <taxon>Azospirillum</taxon>
    </lineage>
</organism>
<dbReference type="Proteomes" id="UP000277007">
    <property type="component" value="Unassembled WGS sequence"/>
</dbReference>
<proteinExistence type="predicted"/>
<dbReference type="InterPro" id="IPR050680">
    <property type="entry name" value="YpeA/RimI_acetyltransf"/>
</dbReference>
<dbReference type="SUPFAM" id="SSF55729">
    <property type="entry name" value="Acyl-CoA N-acyltransferases (Nat)"/>
    <property type="match status" value="1"/>
</dbReference>
<evidence type="ECO:0000256" key="1">
    <source>
        <dbReference type="ARBA" id="ARBA00022679"/>
    </source>
</evidence>
<dbReference type="PANTHER" id="PTHR43420:SF44">
    <property type="entry name" value="ACETYLTRANSFERASE YPEA"/>
    <property type="match status" value="1"/>
</dbReference>
<sequence length="174" mass="19218">MRHLIAPVYCAATARAFRRAVLPDLPDLLAIEAACFPTDQMTARQFRHAITKAKGVCLVALRDAVVVGYGQVATHARTPIGRLTSLAVHPDHRRFGVARALLTALEEAAQALGCDRVRLEVRRDNTAALALYLRSGYTPFGLYEDYYEDGMAALRLERRFPLRDTVPAIVPTCV</sequence>
<evidence type="ECO:0000256" key="2">
    <source>
        <dbReference type="ARBA" id="ARBA00023315"/>
    </source>
</evidence>
<keyword evidence="1 4" id="KW-0808">Transferase</keyword>
<comment type="caution">
    <text evidence="4">The sequence shown here is derived from an EMBL/GenBank/DDBJ whole genome shotgun (WGS) entry which is preliminary data.</text>
</comment>
<evidence type="ECO:0000259" key="3">
    <source>
        <dbReference type="PROSITE" id="PS51186"/>
    </source>
</evidence>
<reference evidence="4 5" key="1">
    <citation type="submission" date="2018-12" db="EMBL/GenBank/DDBJ databases">
        <authorList>
            <person name="Yang Y."/>
        </authorList>
    </citation>
    <scope>NUCLEOTIDE SEQUENCE [LARGE SCALE GENOMIC DNA]</scope>
    <source>
        <strain evidence="4 5">L-25-5w-1</strain>
    </source>
</reference>
<evidence type="ECO:0000313" key="5">
    <source>
        <dbReference type="Proteomes" id="UP000277007"/>
    </source>
</evidence>
<dbReference type="GO" id="GO:0016747">
    <property type="term" value="F:acyltransferase activity, transferring groups other than amino-acyl groups"/>
    <property type="evidence" value="ECO:0007669"/>
    <property type="project" value="InterPro"/>
</dbReference>
<dbReference type="PROSITE" id="PS51186">
    <property type="entry name" value="GNAT"/>
    <property type="match status" value="1"/>
</dbReference>
<gene>
    <name evidence="4" type="ORF">EJ903_03075</name>
</gene>
<feature type="domain" description="N-acetyltransferase" evidence="3">
    <location>
        <begin position="15"/>
        <end position="161"/>
    </location>
</feature>
<dbReference type="PANTHER" id="PTHR43420">
    <property type="entry name" value="ACETYLTRANSFERASE"/>
    <property type="match status" value="1"/>
</dbReference>